<sequence>MKNTRKGCGGKKTCVQSCTLAAFVRILCLCFAVFVSGSCASESRSVRIISWNVQTFFDAHTCGTEYKEFRASGGAWNREKYERRLENLCGFIKEHPADIYVFEEVENEEVLQDIVNLCAGFSVFSQSRPQAIFAFDEGGSLGIAVLSRLPIHEAAVHQIDIRALFDGGGALNRVSQPPLRPLLEVHAESGGRPFVLFACHWKSKSGGAQKSELWRDLQECLLARRIREVASAYPSEPLIVCGDFNRALEEFNIEEDAVKGKTVSMAYDLQPQKAETEREHAELLSAWFIGGGSGSYYFRETWEKIDHFFYNEFVFAPAFSVLDSGPHTQPGGIPFRYDLYKGAGYSDHLPLSFDFFTEQPKSTGR</sequence>
<evidence type="ECO:0000259" key="1">
    <source>
        <dbReference type="Pfam" id="PF03372"/>
    </source>
</evidence>
<dbReference type="eggNOG" id="COG3568">
    <property type="taxonomic scope" value="Bacteria"/>
</dbReference>
<evidence type="ECO:0000313" key="3">
    <source>
        <dbReference type="Proteomes" id="UP000014541"/>
    </source>
</evidence>
<proteinExistence type="predicted"/>
<dbReference type="Proteomes" id="UP000014541">
    <property type="component" value="Unassembled WGS sequence"/>
</dbReference>
<dbReference type="Gene3D" id="3.60.10.10">
    <property type="entry name" value="Endonuclease/exonuclease/phosphatase"/>
    <property type="match status" value="1"/>
</dbReference>
<gene>
    <name evidence="2" type="ORF">HMPREF9194_00177</name>
</gene>
<dbReference type="SUPFAM" id="SSF56219">
    <property type="entry name" value="DNase I-like"/>
    <property type="match status" value="1"/>
</dbReference>
<dbReference type="GO" id="GO:0003824">
    <property type="term" value="F:catalytic activity"/>
    <property type="evidence" value="ECO:0007669"/>
    <property type="project" value="InterPro"/>
</dbReference>
<dbReference type="PATRIC" id="fig|1125699.3.peg.174"/>
<feature type="domain" description="Endonuclease/exonuclease/phosphatase" evidence="1">
    <location>
        <begin position="49"/>
        <end position="348"/>
    </location>
</feature>
<dbReference type="Pfam" id="PF03372">
    <property type="entry name" value="Exo_endo_phos"/>
    <property type="match status" value="1"/>
</dbReference>
<evidence type="ECO:0000313" key="2">
    <source>
        <dbReference type="EMBL" id="EPF32182.1"/>
    </source>
</evidence>
<dbReference type="EMBL" id="ATFF01000002">
    <property type="protein sequence ID" value="EPF32182.1"/>
    <property type="molecule type" value="Genomic_DNA"/>
</dbReference>
<dbReference type="PANTHER" id="PTHR42834">
    <property type="entry name" value="ENDONUCLEASE/EXONUCLEASE/PHOSPHATASE FAMILY PROTEIN (AFU_ORTHOLOGUE AFUA_3G09210)"/>
    <property type="match status" value="1"/>
</dbReference>
<accession>S3KIZ1</accession>
<protein>
    <recommendedName>
        <fullName evidence="1">Endonuclease/exonuclease/phosphatase domain-containing protein</fullName>
    </recommendedName>
</protein>
<dbReference type="RefSeq" id="WP_016524479.1">
    <property type="nucleotide sequence ID" value="NZ_KE332518.1"/>
</dbReference>
<dbReference type="HOGENOM" id="CLU_058239_0_0_12"/>
<organism evidence="2 3">
    <name type="scientific">Treponema maltophilum ATCC 51939</name>
    <dbReference type="NCBI Taxonomy" id="1125699"/>
    <lineage>
        <taxon>Bacteria</taxon>
        <taxon>Pseudomonadati</taxon>
        <taxon>Spirochaetota</taxon>
        <taxon>Spirochaetia</taxon>
        <taxon>Spirochaetales</taxon>
        <taxon>Treponemataceae</taxon>
        <taxon>Treponema</taxon>
    </lineage>
</organism>
<dbReference type="PANTHER" id="PTHR42834:SF1">
    <property type="entry name" value="ENDONUCLEASE_EXONUCLEASE_PHOSPHATASE FAMILY PROTEIN (AFU_ORTHOLOGUE AFUA_3G09210)"/>
    <property type="match status" value="1"/>
</dbReference>
<dbReference type="STRING" id="1125699.HMPREF9194_00177"/>
<dbReference type="AlphaFoldDB" id="S3KIZ1"/>
<dbReference type="InterPro" id="IPR036691">
    <property type="entry name" value="Endo/exonu/phosph_ase_sf"/>
</dbReference>
<keyword evidence="3" id="KW-1185">Reference proteome</keyword>
<dbReference type="OrthoDB" id="184983at2"/>
<dbReference type="InterPro" id="IPR005135">
    <property type="entry name" value="Endo/exonuclease/phosphatase"/>
</dbReference>
<reference evidence="2 3" key="1">
    <citation type="submission" date="2013-04" db="EMBL/GenBank/DDBJ databases">
        <title>The Genome Sequence of Treponema maltophilum ATCC 51939.</title>
        <authorList>
            <consortium name="The Broad Institute Genomics Platform"/>
            <person name="Earl A."/>
            <person name="Ward D."/>
            <person name="Feldgarden M."/>
            <person name="Gevers D."/>
            <person name="Leonetti C."/>
            <person name="Blanton J.M."/>
            <person name="Dewhirst F.E."/>
            <person name="Izard J."/>
            <person name="Walker B."/>
            <person name="Young S."/>
            <person name="Zeng Q."/>
            <person name="Gargeya S."/>
            <person name="Fitzgerald M."/>
            <person name="Haas B."/>
            <person name="Abouelleil A."/>
            <person name="Allen A.W."/>
            <person name="Alvarado L."/>
            <person name="Arachchi H.M."/>
            <person name="Berlin A.M."/>
            <person name="Chapman S.B."/>
            <person name="Gainer-Dewar J."/>
            <person name="Goldberg J."/>
            <person name="Griggs A."/>
            <person name="Gujja S."/>
            <person name="Hansen M."/>
            <person name="Howarth C."/>
            <person name="Imamovic A."/>
            <person name="Ireland A."/>
            <person name="Larimer J."/>
            <person name="McCowan C."/>
            <person name="Murphy C."/>
            <person name="Pearson M."/>
            <person name="Poon T.W."/>
            <person name="Priest M."/>
            <person name="Roberts A."/>
            <person name="Saif S."/>
            <person name="Shea T."/>
            <person name="Sisk P."/>
            <person name="Sykes S."/>
            <person name="Wortman J."/>
            <person name="Nusbaum C."/>
            <person name="Birren B."/>
        </authorList>
    </citation>
    <scope>NUCLEOTIDE SEQUENCE [LARGE SCALE GENOMIC DNA]</scope>
    <source>
        <strain evidence="2 3">ATCC 51939</strain>
    </source>
</reference>
<name>S3KIZ1_TREMA</name>
<comment type="caution">
    <text evidence="2">The sequence shown here is derived from an EMBL/GenBank/DDBJ whole genome shotgun (WGS) entry which is preliminary data.</text>
</comment>